<dbReference type="InterPro" id="IPR007867">
    <property type="entry name" value="GMC_OxRtase_C"/>
</dbReference>
<sequence length="481" mass="51056">MAAPPTRIGAEVAIVGSGAGGAVTAARLAAAGRDVLVLEEGPRYDPDAVEPFSLEELATRYRHRGLSASLGSPAIAFAEGRCVGGSTEVNSGLYHRLPGELVERWARRYAIDEFDEPALDRYAEELEADLGVSRVDGAPPRSSQVLEEGADALGWRAVEFARVYRKEGEGPAVKQTMSRTMVPRAEASGARVLADCRVRRVLRADGGRGRAVGLDVERTRPDGTREAVVVDADHVVVCAGAIQTPALLQRSGIRGVVGRGLKVHPTVKVAARFLEPMDRAEVPMHRITEFAPHLTIGGSASRRGHLALALAETGLPHADALAHWEDVAVYYAAIRSDGMGRVTALPGARSPLVTYRLTDGDLSRLARGLVHVGDALLAAGAVELHPSIVGGPIVTDRAGLVQWWDALTRRRANLMTVHMTSSVRMGEDPSRTGTDSFGRVHDVPGLRVNDASLLPDAPGVNPQGAVMAIAARNADHLLATL</sequence>
<dbReference type="PANTHER" id="PTHR46056">
    <property type="entry name" value="LONG-CHAIN-ALCOHOL OXIDASE"/>
    <property type="match status" value="1"/>
</dbReference>
<dbReference type="GO" id="GO:0016614">
    <property type="term" value="F:oxidoreductase activity, acting on CH-OH group of donors"/>
    <property type="evidence" value="ECO:0007669"/>
    <property type="project" value="InterPro"/>
</dbReference>
<dbReference type="InterPro" id="IPR036188">
    <property type="entry name" value="FAD/NAD-bd_sf"/>
</dbReference>
<evidence type="ECO:0000256" key="4">
    <source>
        <dbReference type="ARBA" id="ARBA00023002"/>
    </source>
</evidence>
<accession>A0AAF0BRF6</accession>
<evidence type="ECO:0000259" key="5">
    <source>
        <dbReference type="Pfam" id="PF00732"/>
    </source>
</evidence>
<feature type="domain" description="Glucose-methanol-choline oxidoreductase C-terminal" evidence="6">
    <location>
        <begin position="352"/>
        <end position="470"/>
    </location>
</feature>
<dbReference type="Pfam" id="PF00732">
    <property type="entry name" value="GMC_oxred_N"/>
    <property type="match status" value="1"/>
</dbReference>
<evidence type="ECO:0000259" key="6">
    <source>
        <dbReference type="Pfam" id="PF05199"/>
    </source>
</evidence>
<feature type="domain" description="Glucose-methanol-choline oxidoreductase N-terminal" evidence="5">
    <location>
        <begin position="61"/>
        <end position="265"/>
    </location>
</feature>
<dbReference type="SUPFAM" id="SSF51905">
    <property type="entry name" value="FAD/NAD(P)-binding domain"/>
    <property type="match status" value="1"/>
</dbReference>
<evidence type="ECO:0000256" key="1">
    <source>
        <dbReference type="ARBA" id="ARBA00010790"/>
    </source>
</evidence>
<organism evidence="7 8">
    <name type="scientific">Iamia majanohamensis</name>
    <dbReference type="NCBI Taxonomy" id="467976"/>
    <lineage>
        <taxon>Bacteria</taxon>
        <taxon>Bacillati</taxon>
        <taxon>Actinomycetota</taxon>
        <taxon>Acidimicrobiia</taxon>
        <taxon>Acidimicrobiales</taxon>
        <taxon>Iamiaceae</taxon>
        <taxon>Iamia</taxon>
    </lineage>
</organism>
<evidence type="ECO:0000256" key="2">
    <source>
        <dbReference type="ARBA" id="ARBA00022630"/>
    </source>
</evidence>
<proteinExistence type="inferred from homology"/>
<dbReference type="KEGG" id="ima:PO878_18925"/>
<dbReference type="Gene3D" id="3.50.50.60">
    <property type="entry name" value="FAD/NAD(P)-binding domain"/>
    <property type="match status" value="2"/>
</dbReference>
<dbReference type="PANTHER" id="PTHR46056:SF12">
    <property type="entry name" value="LONG-CHAIN-ALCOHOL OXIDASE"/>
    <property type="match status" value="1"/>
</dbReference>
<evidence type="ECO:0000313" key="8">
    <source>
        <dbReference type="Proteomes" id="UP001216390"/>
    </source>
</evidence>
<name>A0AAF0BRF6_9ACTN</name>
<evidence type="ECO:0000256" key="3">
    <source>
        <dbReference type="ARBA" id="ARBA00022827"/>
    </source>
</evidence>
<evidence type="ECO:0000313" key="7">
    <source>
        <dbReference type="EMBL" id="WCO66576.1"/>
    </source>
</evidence>
<dbReference type="Pfam" id="PF05199">
    <property type="entry name" value="GMC_oxred_C"/>
    <property type="match status" value="1"/>
</dbReference>
<keyword evidence="2" id="KW-0285">Flavoprotein</keyword>
<dbReference type="InterPro" id="IPR000172">
    <property type="entry name" value="GMC_OxRdtase_N"/>
</dbReference>
<gene>
    <name evidence="7" type="ORF">PO878_18925</name>
</gene>
<reference evidence="7" key="1">
    <citation type="submission" date="2023-01" db="EMBL/GenBank/DDBJ databases">
        <title>The diversity of Class Acidimicrobiia in South China Sea sediment environments and the proposal of Iamia marina sp. nov., a novel species of the genus Iamia.</title>
        <authorList>
            <person name="He Y."/>
            <person name="Tian X."/>
        </authorList>
    </citation>
    <scope>NUCLEOTIDE SEQUENCE</scope>
    <source>
        <strain evidence="7">DSM 19957</strain>
    </source>
</reference>
<dbReference type="RefSeq" id="WP_272736099.1">
    <property type="nucleotide sequence ID" value="NZ_CP116942.1"/>
</dbReference>
<dbReference type="Pfam" id="PF13450">
    <property type="entry name" value="NAD_binding_8"/>
    <property type="match status" value="1"/>
</dbReference>
<comment type="similarity">
    <text evidence="1">Belongs to the GMC oxidoreductase family.</text>
</comment>
<dbReference type="EMBL" id="CP116942">
    <property type="protein sequence ID" value="WCO66576.1"/>
    <property type="molecule type" value="Genomic_DNA"/>
</dbReference>
<keyword evidence="3" id="KW-0274">FAD</keyword>
<dbReference type="GO" id="GO:0050660">
    <property type="term" value="F:flavin adenine dinucleotide binding"/>
    <property type="evidence" value="ECO:0007669"/>
    <property type="project" value="InterPro"/>
</dbReference>
<protein>
    <submittedName>
        <fullName evidence="7">GMC family oxidoreductase</fullName>
    </submittedName>
</protein>
<dbReference type="AlphaFoldDB" id="A0AAF0BRF6"/>
<keyword evidence="8" id="KW-1185">Reference proteome</keyword>
<keyword evidence="4" id="KW-0560">Oxidoreductase</keyword>
<dbReference type="Proteomes" id="UP001216390">
    <property type="component" value="Chromosome"/>
</dbReference>